<dbReference type="Gene3D" id="3.90.190.10">
    <property type="entry name" value="Protein tyrosine phosphatase superfamily"/>
    <property type="match status" value="2"/>
</dbReference>
<dbReference type="CDD" id="cd14499">
    <property type="entry name" value="CDC14_C"/>
    <property type="match status" value="1"/>
</dbReference>
<dbReference type="PROSITE" id="PS00383">
    <property type="entry name" value="TYR_PHOSPHATASE_1"/>
    <property type="match status" value="1"/>
</dbReference>
<dbReference type="Pfam" id="PF14671">
    <property type="entry name" value="DSPn"/>
    <property type="match status" value="1"/>
</dbReference>
<dbReference type="Pfam" id="PF00782">
    <property type="entry name" value="DSPc"/>
    <property type="match status" value="1"/>
</dbReference>
<dbReference type="InterPro" id="IPR020422">
    <property type="entry name" value="TYR_PHOSPHATASE_DUAL_dom"/>
</dbReference>
<proteinExistence type="inferred from homology"/>
<dbReference type="EMBL" id="KZ772751">
    <property type="protein sequence ID" value="PTQ34534.1"/>
    <property type="molecule type" value="Genomic_DNA"/>
</dbReference>
<accession>A0A2R6WKZ6</accession>
<evidence type="ECO:0000256" key="6">
    <source>
        <dbReference type="ARBA" id="ARBA00023306"/>
    </source>
</evidence>
<evidence type="ECO:0000313" key="10">
    <source>
        <dbReference type="EMBL" id="PTQ34534.1"/>
    </source>
</evidence>
<feature type="compositionally biased region" description="Polar residues" evidence="7">
    <location>
        <begin position="541"/>
        <end position="585"/>
    </location>
</feature>
<evidence type="ECO:0000256" key="7">
    <source>
        <dbReference type="SAM" id="MobiDB-lite"/>
    </source>
</evidence>
<dbReference type="FunFam" id="3.90.190.10:FF:000006">
    <property type="entry name" value="Dual specificity protein phosphatase CDC14B"/>
    <property type="match status" value="1"/>
</dbReference>
<evidence type="ECO:0000259" key="9">
    <source>
        <dbReference type="PROSITE" id="PS50056"/>
    </source>
</evidence>
<dbReference type="CDD" id="cd17657">
    <property type="entry name" value="CDC14_N"/>
    <property type="match status" value="1"/>
</dbReference>
<evidence type="ECO:0000256" key="4">
    <source>
        <dbReference type="ARBA" id="ARBA00022801"/>
    </source>
</evidence>
<dbReference type="GO" id="GO:0051301">
    <property type="term" value="P:cell division"/>
    <property type="evidence" value="ECO:0007669"/>
    <property type="project" value="UniProtKB-KW"/>
</dbReference>
<feature type="region of interest" description="Disordered" evidence="7">
    <location>
        <begin position="629"/>
        <end position="668"/>
    </location>
</feature>
<evidence type="ECO:0000256" key="1">
    <source>
        <dbReference type="ARBA" id="ARBA00007315"/>
    </source>
</evidence>
<dbReference type="InterPro" id="IPR029260">
    <property type="entry name" value="DSPn"/>
</dbReference>
<dbReference type="EC" id="3.1.3.48" evidence="2"/>
<evidence type="ECO:0000256" key="3">
    <source>
        <dbReference type="ARBA" id="ARBA00022618"/>
    </source>
</evidence>
<keyword evidence="11" id="KW-1185">Reference proteome</keyword>
<dbReference type="AlphaFoldDB" id="A0A2R6WKZ6"/>
<feature type="region of interest" description="Disordered" evidence="7">
    <location>
        <begin position="496"/>
        <end position="524"/>
    </location>
</feature>
<reference evidence="11" key="1">
    <citation type="journal article" date="2017" name="Cell">
        <title>Insights into land plant evolution garnered from the Marchantia polymorpha genome.</title>
        <authorList>
            <person name="Bowman J.L."/>
            <person name="Kohchi T."/>
            <person name="Yamato K.T."/>
            <person name="Jenkins J."/>
            <person name="Shu S."/>
            <person name="Ishizaki K."/>
            <person name="Yamaoka S."/>
            <person name="Nishihama R."/>
            <person name="Nakamura Y."/>
            <person name="Berger F."/>
            <person name="Adam C."/>
            <person name="Aki S.S."/>
            <person name="Althoff F."/>
            <person name="Araki T."/>
            <person name="Arteaga-Vazquez M.A."/>
            <person name="Balasubrmanian S."/>
            <person name="Barry K."/>
            <person name="Bauer D."/>
            <person name="Boehm C.R."/>
            <person name="Briginshaw L."/>
            <person name="Caballero-Perez J."/>
            <person name="Catarino B."/>
            <person name="Chen F."/>
            <person name="Chiyoda S."/>
            <person name="Chovatia M."/>
            <person name="Davies K.M."/>
            <person name="Delmans M."/>
            <person name="Demura T."/>
            <person name="Dierschke T."/>
            <person name="Dolan L."/>
            <person name="Dorantes-Acosta A.E."/>
            <person name="Eklund D.M."/>
            <person name="Florent S.N."/>
            <person name="Flores-Sandoval E."/>
            <person name="Fujiyama A."/>
            <person name="Fukuzawa H."/>
            <person name="Galik B."/>
            <person name="Grimanelli D."/>
            <person name="Grimwood J."/>
            <person name="Grossniklaus U."/>
            <person name="Hamada T."/>
            <person name="Haseloff J."/>
            <person name="Hetherington A.J."/>
            <person name="Higo A."/>
            <person name="Hirakawa Y."/>
            <person name="Hundley H.N."/>
            <person name="Ikeda Y."/>
            <person name="Inoue K."/>
            <person name="Inoue S.I."/>
            <person name="Ishida S."/>
            <person name="Jia Q."/>
            <person name="Kakita M."/>
            <person name="Kanazawa T."/>
            <person name="Kawai Y."/>
            <person name="Kawashima T."/>
            <person name="Kennedy M."/>
            <person name="Kinose K."/>
            <person name="Kinoshita T."/>
            <person name="Kohara Y."/>
            <person name="Koide E."/>
            <person name="Komatsu K."/>
            <person name="Kopischke S."/>
            <person name="Kubo M."/>
            <person name="Kyozuka J."/>
            <person name="Lagercrantz U."/>
            <person name="Lin S.S."/>
            <person name="Lindquist E."/>
            <person name="Lipzen A.M."/>
            <person name="Lu C.W."/>
            <person name="De Luna E."/>
            <person name="Martienssen R.A."/>
            <person name="Minamino N."/>
            <person name="Mizutani M."/>
            <person name="Mizutani M."/>
            <person name="Mochizuki N."/>
            <person name="Monte I."/>
            <person name="Mosher R."/>
            <person name="Nagasaki H."/>
            <person name="Nakagami H."/>
            <person name="Naramoto S."/>
            <person name="Nishitani K."/>
            <person name="Ohtani M."/>
            <person name="Okamoto T."/>
            <person name="Okumura M."/>
            <person name="Phillips J."/>
            <person name="Pollak B."/>
            <person name="Reinders A."/>
            <person name="Rovekamp M."/>
            <person name="Sano R."/>
            <person name="Sawa S."/>
            <person name="Schmid M.W."/>
            <person name="Shirakawa M."/>
            <person name="Solano R."/>
            <person name="Spunde A."/>
            <person name="Suetsugu N."/>
            <person name="Sugano S."/>
            <person name="Sugiyama A."/>
            <person name="Sun R."/>
            <person name="Suzuki Y."/>
            <person name="Takenaka M."/>
            <person name="Takezawa D."/>
            <person name="Tomogane H."/>
            <person name="Tsuzuki M."/>
            <person name="Ueda T."/>
            <person name="Umeda M."/>
            <person name="Ward J.M."/>
            <person name="Watanabe Y."/>
            <person name="Yazaki K."/>
            <person name="Yokoyama R."/>
            <person name="Yoshitake Y."/>
            <person name="Yotsui I."/>
            <person name="Zachgo S."/>
            <person name="Schmutz J."/>
        </authorList>
    </citation>
    <scope>NUCLEOTIDE SEQUENCE [LARGE SCALE GENOMIC DNA]</scope>
    <source>
        <strain evidence="11">Tak-1</strain>
    </source>
</reference>
<evidence type="ECO:0000256" key="2">
    <source>
        <dbReference type="ARBA" id="ARBA00013064"/>
    </source>
</evidence>
<dbReference type="SUPFAM" id="SSF52799">
    <property type="entry name" value="(Phosphotyrosine protein) phosphatases II"/>
    <property type="match status" value="2"/>
</dbReference>
<dbReference type="GO" id="GO:0005737">
    <property type="term" value="C:cytoplasm"/>
    <property type="evidence" value="ECO:0000318"/>
    <property type="project" value="GO_Central"/>
</dbReference>
<gene>
    <name evidence="10" type="ORF">MARPO_0079s0039</name>
</gene>
<keyword evidence="3" id="KW-0132">Cell division</keyword>
<feature type="compositionally biased region" description="Basic and acidic residues" evidence="7">
    <location>
        <begin position="640"/>
        <end position="649"/>
    </location>
</feature>
<evidence type="ECO:0000259" key="8">
    <source>
        <dbReference type="PROSITE" id="PS50054"/>
    </source>
</evidence>
<keyword evidence="4" id="KW-0378">Hydrolase</keyword>
<organism evidence="10 11">
    <name type="scientific">Marchantia polymorpha</name>
    <name type="common">Common liverwort</name>
    <name type="synonym">Marchantia aquatica</name>
    <dbReference type="NCBI Taxonomy" id="3197"/>
    <lineage>
        <taxon>Eukaryota</taxon>
        <taxon>Viridiplantae</taxon>
        <taxon>Streptophyta</taxon>
        <taxon>Embryophyta</taxon>
        <taxon>Marchantiophyta</taxon>
        <taxon>Marchantiopsida</taxon>
        <taxon>Marchantiidae</taxon>
        <taxon>Marchantiales</taxon>
        <taxon>Marchantiaceae</taxon>
        <taxon>Marchantia</taxon>
    </lineage>
</organism>
<dbReference type="OrthoDB" id="266663at2759"/>
<keyword evidence="5" id="KW-0904">Protein phosphatase</keyword>
<dbReference type="GO" id="GO:0032467">
    <property type="term" value="P:positive regulation of cytokinesis"/>
    <property type="evidence" value="ECO:0000318"/>
    <property type="project" value="GO_Central"/>
</dbReference>
<dbReference type="InterPro" id="IPR044506">
    <property type="entry name" value="CDC14_C"/>
</dbReference>
<dbReference type="PROSITE" id="PS50056">
    <property type="entry name" value="TYR_PHOSPHATASE_2"/>
    <property type="match status" value="1"/>
</dbReference>
<name>A0A2R6WKZ6_MARPO</name>
<comment type="similarity">
    <text evidence="1">Belongs to the protein-tyrosine phosphatase family. Non-receptor class CDC14 subfamily.</text>
</comment>
<dbReference type="InterPro" id="IPR003595">
    <property type="entry name" value="Tyr_Pase_cat"/>
</dbReference>
<dbReference type="InterPro" id="IPR050561">
    <property type="entry name" value="PTP"/>
</dbReference>
<feature type="domain" description="Tyrosine-protein phosphatase" evidence="8">
    <location>
        <begin position="182"/>
        <end position="340"/>
    </location>
</feature>
<feature type="compositionally biased region" description="Low complexity" evidence="7">
    <location>
        <begin position="378"/>
        <end position="388"/>
    </location>
</feature>
<dbReference type="SMART" id="SM00404">
    <property type="entry name" value="PTPc_motif"/>
    <property type="match status" value="1"/>
</dbReference>
<dbReference type="InterPro" id="IPR000340">
    <property type="entry name" value="Dual-sp_phosphatase_cat-dom"/>
</dbReference>
<feature type="region of interest" description="Disordered" evidence="7">
    <location>
        <begin position="541"/>
        <end position="587"/>
    </location>
</feature>
<dbReference type="InterPro" id="IPR016130">
    <property type="entry name" value="Tyr_Pase_AS"/>
</dbReference>
<dbReference type="GO" id="GO:0000226">
    <property type="term" value="P:microtubule cytoskeleton organization"/>
    <property type="evidence" value="ECO:0000318"/>
    <property type="project" value="GO_Central"/>
</dbReference>
<protein>
    <recommendedName>
        <fullName evidence="2">protein-tyrosine-phosphatase</fullName>
        <ecNumber evidence="2">3.1.3.48</ecNumber>
    </recommendedName>
</protein>
<evidence type="ECO:0000313" key="11">
    <source>
        <dbReference type="Proteomes" id="UP000244005"/>
    </source>
</evidence>
<dbReference type="Gramene" id="Mp8g15730.1">
    <property type="protein sequence ID" value="Mp8g15730.1.cds"/>
    <property type="gene ID" value="Mp8g15730"/>
</dbReference>
<feature type="domain" description="Tyrosine specific protein phosphatases" evidence="9">
    <location>
        <begin position="265"/>
        <end position="327"/>
    </location>
</feature>
<dbReference type="Proteomes" id="UP000244005">
    <property type="component" value="Unassembled WGS sequence"/>
</dbReference>
<dbReference type="PROSITE" id="PS50054">
    <property type="entry name" value="TYR_PHOSPHATASE_DUAL"/>
    <property type="match status" value="1"/>
</dbReference>
<feature type="region of interest" description="Disordered" evidence="7">
    <location>
        <begin position="347"/>
        <end position="446"/>
    </location>
</feature>
<dbReference type="InterPro" id="IPR029021">
    <property type="entry name" value="Prot-tyrosine_phosphatase-like"/>
</dbReference>
<dbReference type="SMART" id="SM00195">
    <property type="entry name" value="DSPc"/>
    <property type="match status" value="1"/>
</dbReference>
<keyword evidence="6" id="KW-0131">Cell cycle</keyword>
<dbReference type="GO" id="GO:0004725">
    <property type="term" value="F:protein tyrosine phosphatase activity"/>
    <property type="evidence" value="ECO:0000318"/>
    <property type="project" value="GO_Central"/>
</dbReference>
<dbReference type="InterPro" id="IPR000387">
    <property type="entry name" value="Tyr_Pase_dom"/>
</dbReference>
<sequence>MGIGEKGRVDLSEVIRNRLYFAPLHWTEDSVVLSALPRAGTAFCIDNELVYEPFFADFGPLNISCTYRFCWKLHSLLKDAEELGRCVLFYCGADPKKKANAAVLLGTYLVLFAGVEPEVAYGPLSMFEPYVHFRDPTCGVSTYHLTVLDCIRAVAKAAKVGWIDFNNFNLDEYEYFEQVENGDLNWIVPNKLLAFSGPSARRLEIYGYRTLIPEDYIEYFHRVGVTAVIRLNKRTYDRRRFADQGIAHYDLYFPDGSCPTDRILKRFLEIVEETPGALAVHCKAGLGRTGVLIGCYIMKHYRFTCTEVLGYLRMVRPGSVIGPQQHYLRDMQKRLWRAGDIMRQQQAQANANSREFLPSSTHDGAPPPSLLTDQPAKSSSLGPLSHSSTAGAQSWTSSKNRFSNSRTYSTNPVVKRDTTRDLAAPRSALAKVTQRSSHPSWTEQHVPPLLQRLKRMSSSHTSLSCLPSPGKDDRGHHNEILVCGNVHCSNDAIVSSSCESKDDGHKGPKTRVPTPARPSSLLKSAQNGFFKGGCLEGTMRSLSLNSDKEPSCSTQSSKSTRGYPYNTRSLSTPKQHHASSATVGTGSDGLGILRNVGGVAPSNQASGSVFVQRIVNSAGQPRKVVLPVVEEIPGSGTGQQERKKRESSPSRRFSSPGRVSVSQGSQGN</sequence>
<dbReference type="PANTHER" id="PTHR23339">
    <property type="entry name" value="TYROSINE SPECIFIC PROTEIN PHOSPHATASE AND DUAL SPECIFICITY PROTEIN PHOSPHATASE"/>
    <property type="match status" value="1"/>
</dbReference>
<feature type="compositionally biased region" description="Low complexity" evidence="7">
    <location>
        <begin position="650"/>
        <end position="662"/>
    </location>
</feature>
<evidence type="ECO:0000256" key="5">
    <source>
        <dbReference type="ARBA" id="ARBA00022912"/>
    </source>
</evidence>
<feature type="compositionally biased region" description="Polar residues" evidence="7">
    <location>
        <begin position="389"/>
        <end position="412"/>
    </location>
</feature>
<dbReference type="GO" id="GO:0007096">
    <property type="term" value="P:regulation of exit from mitosis"/>
    <property type="evidence" value="ECO:0000318"/>
    <property type="project" value="GO_Central"/>
</dbReference>
<feature type="compositionally biased region" description="Polar residues" evidence="7">
    <location>
        <begin position="433"/>
        <end position="443"/>
    </location>
</feature>